<dbReference type="AlphaFoldDB" id="A0AA38RA57"/>
<evidence type="ECO:0000256" key="1">
    <source>
        <dbReference type="PROSITE-ProRule" id="PRU00221"/>
    </source>
</evidence>
<organism evidence="3 4">
    <name type="scientific">Pleurostoma richardsiae</name>
    <dbReference type="NCBI Taxonomy" id="41990"/>
    <lineage>
        <taxon>Eukaryota</taxon>
        <taxon>Fungi</taxon>
        <taxon>Dikarya</taxon>
        <taxon>Ascomycota</taxon>
        <taxon>Pezizomycotina</taxon>
        <taxon>Sordariomycetes</taxon>
        <taxon>Sordariomycetidae</taxon>
        <taxon>Calosphaeriales</taxon>
        <taxon>Pleurostomataceae</taxon>
        <taxon>Pleurostoma</taxon>
    </lineage>
</organism>
<reference evidence="3" key="1">
    <citation type="submission" date="2022-07" db="EMBL/GenBank/DDBJ databases">
        <title>Fungi with potential for degradation of polypropylene.</title>
        <authorList>
            <person name="Gostincar C."/>
        </authorList>
    </citation>
    <scope>NUCLEOTIDE SEQUENCE</scope>
    <source>
        <strain evidence="3">EXF-13308</strain>
    </source>
</reference>
<keyword evidence="1" id="KW-0853">WD repeat</keyword>
<dbReference type="EMBL" id="JANBVO010000066">
    <property type="protein sequence ID" value="KAJ9131630.1"/>
    <property type="molecule type" value="Genomic_DNA"/>
</dbReference>
<dbReference type="Proteomes" id="UP001174694">
    <property type="component" value="Unassembled WGS sequence"/>
</dbReference>
<accession>A0AA38RA57</accession>
<gene>
    <name evidence="3" type="ORF">NKR23_g11666</name>
</gene>
<feature type="compositionally biased region" description="Basic and acidic residues" evidence="2">
    <location>
        <begin position="255"/>
        <end position="276"/>
    </location>
</feature>
<feature type="compositionally biased region" description="Low complexity" evidence="2">
    <location>
        <begin position="324"/>
        <end position="334"/>
    </location>
</feature>
<feature type="compositionally biased region" description="Polar residues" evidence="2">
    <location>
        <begin position="277"/>
        <end position="292"/>
    </location>
</feature>
<comment type="caution">
    <text evidence="3">The sequence shown here is derived from an EMBL/GenBank/DDBJ whole genome shotgun (WGS) entry which is preliminary data.</text>
</comment>
<feature type="repeat" description="WD" evidence="1">
    <location>
        <begin position="399"/>
        <end position="440"/>
    </location>
</feature>
<evidence type="ECO:0000313" key="4">
    <source>
        <dbReference type="Proteomes" id="UP001174694"/>
    </source>
</evidence>
<feature type="compositionally biased region" description="Low complexity" evidence="2">
    <location>
        <begin position="219"/>
        <end position="240"/>
    </location>
</feature>
<dbReference type="PROSITE" id="PS50082">
    <property type="entry name" value="WD_REPEATS_2"/>
    <property type="match status" value="1"/>
</dbReference>
<dbReference type="InterPro" id="IPR015943">
    <property type="entry name" value="WD40/YVTN_repeat-like_dom_sf"/>
</dbReference>
<dbReference type="Gene3D" id="2.130.10.10">
    <property type="entry name" value="YVTN repeat-like/Quinoprotein amine dehydrogenase"/>
    <property type="match status" value="2"/>
</dbReference>
<feature type="compositionally biased region" description="Polar residues" evidence="2">
    <location>
        <begin position="341"/>
        <end position="356"/>
    </location>
</feature>
<keyword evidence="4" id="KW-1185">Reference proteome</keyword>
<sequence length="785" mass="85207">MDASQSLPAAILTTLSAVAQSAHSLVGFIRDVPFARSGLDPLTYELLDLRTILERLLDEATIPSPLRAPVLALLIACRDVLARIDTVLSSCGGDGTPRSTHWMATAKDESRGLKGELQACRRAMRLALEMVNLAIAIEFMADTTAIGVAHVGVADIKQDAWQILARTYRLRGQVSLGERKGTRFASALLRGLEDLIGYAESVCGDEDVDEDAGVQLEISTSDSNPNSFSSSESRPPSEVSGTWFTPEDDDASSPRSEHRASQRRHTNESSGTRRDSQQSSRRGTTKMVSNTSVPVYSLYPPPPSKPLPAIPPKRTGSKLSLDGSNPPSTPTTTSRDSKTSATTASVSDRMSTQSPHSRAPLYSPPKPTATRKPIPPSSEKKSLAHVEIVPWKVLAPSEKEKKDQAVTYVDVSPTSSFVASKQGNNVVSLWDLRSGAIQSSIKVSFYVQSQPRSRDFFVRSHAILSETANLVAIATDFGSSLEIWNWARRKKLQTISAAYRYACVRGDIHEANWPALACYRDDGDAIDLFPVVRDGKKPFGKPRSIELRKAGLPHLPKYPELAYSATGPLLLAAAGPRPPRVGLPPPDHAAMLMCWELDDGSDGSTGPPAHRPYKFVMPDLHTELETALPLCLATYGSVAVSVWVPATYRAVPGRGRQGGWQLEAVAVTSRHVLVWDFAANTTRTYPIPDVVACVSPDCRFVAYCDAASGVLAVLDATTGRGLWRWARDEPGDTALLQEDLVKVEELAFSGDSGLLFLGGRDGRIGVYEVREGKGKDEEMDLWARQ</sequence>
<name>A0AA38RA57_9PEZI</name>
<dbReference type="InterPro" id="IPR001680">
    <property type="entry name" value="WD40_rpt"/>
</dbReference>
<evidence type="ECO:0000313" key="3">
    <source>
        <dbReference type="EMBL" id="KAJ9131630.1"/>
    </source>
</evidence>
<proteinExistence type="predicted"/>
<protein>
    <submittedName>
        <fullName evidence="3">WD40/YVTN repeat-like-containing domain protein</fullName>
    </submittedName>
</protein>
<evidence type="ECO:0000256" key="2">
    <source>
        <dbReference type="SAM" id="MobiDB-lite"/>
    </source>
</evidence>
<feature type="compositionally biased region" description="Pro residues" evidence="2">
    <location>
        <begin position="299"/>
        <end position="311"/>
    </location>
</feature>
<dbReference type="InterPro" id="IPR011044">
    <property type="entry name" value="Quino_amine_DH_bsu"/>
</dbReference>
<dbReference type="SUPFAM" id="SSF50969">
    <property type="entry name" value="YVTN repeat-like/Quinoprotein amine dehydrogenase"/>
    <property type="match status" value="1"/>
</dbReference>
<feature type="region of interest" description="Disordered" evidence="2">
    <location>
        <begin position="218"/>
        <end position="381"/>
    </location>
</feature>